<dbReference type="GO" id="GO:0016491">
    <property type="term" value="F:oxidoreductase activity"/>
    <property type="evidence" value="ECO:0007669"/>
    <property type="project" value="UniProtKB-KW"/>
</dbReference>
<dbReference type="Proteomes" id="UP000095256">
    <property type="component" value="Unassembled WGS sequence"/>
</dbReference>
<feature type="domain" description="GFO/IDH/MocA-like oxidoreductase" evidence="4">
    <location>
        <begin position="132"/>
        <end position="252"/>
    </location>
</feature>
<reference evidence="5 6" key="1">
    <citation type="submission" date="2016-09" db="EMBL/GenBank/DDBJ databases">
        <authorList>
            <person name="Capua I."/>
            <person name="De Benedictis P."/>
            <person name="Joannis T."/>
            <person name="Lombin L.H."/>
            <person name="Cattoli G."/>
        </authorList>
    </citation>
    <scope>NUCLEOTIDE SEQUENCE [LARGE SCALE GENOMIC DNA]</scope>
    <source>
        <strain evidence="5 6">LMG 25899</strain>
    </source>
</reference>
<keyword evidence="6" id="KW-1185">Reference proteome</keyword>
<evidence type="ECO:0000256" key="2">
    <source>
        <dbReference type="ARBA" id="ARBA00023002"/>
    </source>
</evidence>
<dbReference type="AlphaFoldDB" id="A0A1E5L0S0"/>
<dbReference type="SUPFAM" id="SSF51735">
    <property type="entry name" value="NAD(P)-binding Rossmann-fold domains"/>
    <property type="match status" value="1"/>
</dbReference>
<dbReference type="Pfam" id="PF22725">
    <property type="entry name" value="GFO_IDH_MocA_C3"/>
    <property type="match status" value="1"/>
</dbReference>
<dbReference type="PANTHER" id="PTHR42840">
    <property type="entry name" value="NAD(P)-BINDING ROSSMANN-FOLD SUPERFAMILY PROTEIN-RELATED"/>
    <property type="match status" value="1"/>
</dbReference>
<dbReference type="PANTHER" id="PTHR42840:SF3">
    <property type="entry name" value="BINDING ROSSMANN FOLD OXIDOREDUCTASE, PUTATIVE (AFU_ORTHOLOGUE AFUA_2G10240)-RELATED"/>
    <property type="match status" value="1"/>
</dbReference>
<dbReference type="STRING" id="762845.BCR26_08430"/>
<dbReference type="InterPro" id="IPR030827">
    <property type="entry name" value="Myo_inos_IolG"/>
</dbReference>
<dbReference type="Gene3D" id="3.40.50.720">
    <property type="entry name" value="NAD(P)-binding Rossmann-like Domain"/>
    <property type="match status" value="1"/>
</dbReference>
<evidence type="ECO:0000313" key="6">
    <source>
        <dbReference type="Proteomes" id="UP000095256"/>
    </source>
</evidence>
<dbReference type="Pfam" id="PF01408">
    <property type="entry name" value="GFO_IDH_MocA"/>
    <property type="match status" value="1"/>
</dbReference>
<comment type="similarity">
    <text evidence="1">Belongs to the Gfo/Idh/MocA family.</text>
</comment>
<keyword evidence="2" id="KW-0560">Oxidoreductase</keyword>
<dbReference type="InterPro" id="IPR036291">
    <property type="entry name" value="NAD(P)-bd_dom_sf"/>
</dbReference>
<dbReference type="EMBL" id="MIEK01000004">
    <property type="protein sequence ID" value="OEH83683.1"/>
    <property type="molecule type" value="Genomic_DNA"/>
</dbReference>
<dbReference type="InterPro" id="IPR055170">
    <property type="entry name" value="GFO_IDH_MocA-like_dom"/>
</dbReference>
<dbReference type="NCBIfam" id="TIGR04380">
    <property type="entry name" value="myo_inos_iolG"/>
    <property type="match status" value="1"/>
</dbReference>
<organism evidence="5 6">
    <name type="scientific">Enterococcus rivorum</name>
    <dbReference type="NCBI Taxonomy" id="762845"/>
    <lineage>
        <taxon>Bacteria</taxon>
        <taxon>Bacillati</taxon>
        <taxon>Bacillota</taxon>
        <taxon>Bacilli</taxon>
        <taxon>Lactobacillales</taxon>
        <taxon>Enterococcaceae</taxon>
        <taxon>Enterococcus</taxon>
    </lineage>
</organism>
<accession>A0A1E5L0S0</accession>
<name>A0A1E5L0S0_9ENTE</name>
<dbReference type="InterPro" id="IPR000683">
    <property type="entry name" value="Gfo/Idh/MocA-like_OxRdtase_N"/>
</dbReference>
<feature type="domain" description="Gfo/Idh/MocA-like oxidoreductase N-terminal" evidence="3">
    <location>
        <begin position="6"/>
        <end position="124"/>
    </location>
</feature>
<dbReference type="RefSeq" id="WP_069697367.1">
    <property type="nucleotide sequence ID" value="NZ_JAGGMA010000008.1"/>
</dbReference>
<proteinExistence type="inferred from homology"/>
<protein>
    <submittedName>
        <fullName evidence="5">Inositol 2-dehydrogenase</fullName>
    </submittedName>
</protein>
<sequence length="338" mass="37652">MTKKLQVGIIGAGRIGKLHTENILRFPDVEIKTIADPFIESAREWGQSLGIQHLESDPMTIINDPEIDAVFICSPTDTHINVIEAAAKAGKHIFCEKPISFSDEATMNAYQIVKENNVKVQIGFNRRFDKNYARVKEYVASKVIGDLHILKITSRDPEPPSLDYVKRSGGIFMDMTIHDFDMARFVAGSEVTEVFVLGNALVNPEIAKADDIDTAIISLKFENGALGVIDNSREAVYGYDQRIEAFGSKGAAESKNEIDTQVKLSTSKAILEDQPLHFFLERYNEAYIKEVADFFQSIIENTPITCTFEDGIMAQRIAQAAKESWQTGKPVSVKRIDA</sequence>
<gene>
    <name evidence="5" type="ORF">BCR26_08430</name>
</gene>
<comment type="caution">
    <text evidence="5">The sequence shown here is derived from an EMBL/GenBank/DDBJ whole genome shotgun (WGS) entry which is preliminary data.</text>
</comment>
<evidence type="ECO:0000259" key="4">
    <source>
        <dbReference type="Pfam" id="PF22725"/>
    </source>
</evidence>
<dbReference type="GO" id="GO:0000166">
    <property type="term" value="F:nucleotide binding"/>
    <property type="evidence" value="ECO:0007669"/>
    <property type="project" value="InterPro"/>
</dbReference>
<dbReference type="SUPFAM" id="SSF55347">
    <property type="entry name" value="Glyceraldehyde-3-phosphate dehydrogenase-like, C-terminal domain"/>
    <property type="match status" value="1"/>
</dbReference>
<dbReference type="OrthoDB" id="9815825at2"/>
<dbReference type="Gene3D" id="3.30.360.10">
    <property type="entry name" value="Dihydrodipicolinate Reductase, domain 2"/>
    <property type="match status" value="1"/>
</dbReference>
<evidence type="ECO:0000313" key="5">
    <source>
        <dbReference type="EMBL" id="OEH83683.1"/>
    </source>
</evidence>
<dbReference type="FunFam" id="3.30.360.10:FF:000023">
    <property type="entry name" value="Inositol 2-dehydrogenase"/>
    <property type="match status" value="1"/>
</dbReference>
<evidence type="ECO:0000259" key="3">
    <source>
        <dbReference type="Pfam" id="PF01408"/>
    </source>
</evidence>
<evidence type="ECO:0000256" key="1">
    <source>
        <dbReference type="ARBA" id="ARBA00010928"/>
    </source>
</evidence>